<dbReference type="Gene3D" id="3.30.420.40">
    <property type="match status" value="2"/>
</dbReference>
<accession>A0A1R1X0N8</accession>
<keyword evidence="5" id="KW-0346">Stress response</keyword>
<evidence type="ECO:0000256" key="3">
    <source>
        <dbReference type="ARBA" id="ARBA00022840"/>
    </source>
</evidence>
<dbReference type="GO" id="GO:0140662">
    <property type="term" value="F:ATP-dependent protein folding chaperone"/>
    <property type="evidence" value="ECO:0007669"/>
    <property type="project" value="InterPro"/>
</dbReference>
<dbReference type="CDD" id="cd24028">
    <property type="entry name" value="ASKHA_NBD_HSP70_HSPA1-like"/>
    <property type="match status" value="1"/>
</dbReference>
<dbReference type="InterPro" id="IPR043129">
    <property type="entry name" value="ATPase_NBD"/>
</dbReference>
<dbReference type="Gene3D" id="3.90.640.10">
    <property type="entry name" value="Actin, Chain A, domain 4"/>
    <property type="match status" value="1"/>
</dbReference>
<reference evidence="5 6" key="1">
    <citation type="submission" date="2017-01" db="EMBL/GenBank/DDBJ databases">
        <authorList>
            <person name="Mah S.A."/>
            <person name="Swanson W.J."/>
            <person name="Moy G.W."/>
            <person name="Vacquier V.D."/>
        </authorList>
    </citation>
    <scope>NUCLEOTIDE SEQUENCE [LARGE SCALE GENOMIC DNA]</scope>
    <source>
        <strain evidence="5 6">GSMNP</strain>
    </source>
</reference>
<dbReference type="FunFam" id="3.30.420.40:FF:000004">
    <property type="entry name" value="Molecular chaperone DnaK"/>
    <property type="match status" value="1"/>
</dbReference>
<dbReference type="InterPro" id="IPR018181">
    <property type="entry name" value="Heat_shock_70_CS"/>
</dbReference>
<protein>
    <submittedName>
        <fullName evidence="5">Heat shock protein SSA3</fullName>
    </submittedName>
</protein>
<evidence type="ECO:0000256" key="4">
    <source>
        <dbReference type="RuleBase" id="RU003322"/>
    </source>
</evidence>
<dbReference type="SUPFAM" id="SSF100920">
    <property type="entry name" value="Heat shock protein 70kD (HSP70), peptide-binding domain"/>
    <property type="match status" value="1"/>
</dbReference>
<dbReference type="AlphaFoldDB" id="A0A1R1X0N8"/>
<dbReference type="InterPro" id="IPR029047">
    <property type="entry name" value="HSP70_peptide-bd_sf"/>
</dbReference>
<dbReference type="InterPro" id="IPR013126">
    <property type="entry name" value="Hsp_70_fam"/>
</dbReference>
<dbReference type="Gene3D" id="3.30.30.30">
    <property type="match status" value="1"/>
</dbReference>
<evidence type="ECO:0000256" key="2">
    <source>
        <dbReference type="ARBA" id="ARBA00022741"/>
    </source>
</evidence>
<dbReference type="PRINTS" id="PR00301">
    <property type="entry name" value="HEATSHOCK70"/>
</dbReference>
<keyword evidence="6" id="KW-1185">Reference proteome</keyword>
<organism evidence="5 6">
    <name type="scientific">Smittium culicis</name>
    <dbReference type="NCBI Taxonomy" id="133412"/>
    <lineage>
        <taxon>Eukaryota</taxon>
        <taxon>Fungi</taxon>
        <taxon>Fungi incertae sedis</taxon>
        <taxon>Zoopagomycota</taxon>
        <taxon>Kickxellomycotina</taxon>
        <taxon>Harpellomycetes</taxon>
        <taxon>Harpellales</taxon>
        <taxon>Legeriomycetaceae</taxon>
        <taxon>Smittium</taxon>
    </lineage>
</organism>
<evidence type="ECO:0000256" key="1">
    <source>
        <dbReference type="ARBA" id="ARBA00007381"/>
    </source>
</evidence>
<dbReference type="FunFam" id="3.90.640.10:FF:000010">
    <property type="entry name" value="heat shock 70 kDa protein 14"/>
    <property type="match status" value="1"/>
</dbReference>
<proteinExistence type="inferred from homology"/>
<dbReference type="Pfam" id="PF00012">
    <property type="entry name" value="HSP70"/>
    <property type="match status" value="1"/>
</dbReference>
<dbReference type="SUPFAM" id="SSF53067">
    <property type="entry name" value="Actin-like ATPase domain"/>
    <property type="match status" value="2"/>
</dbReference>
<sequence>MVKAIGIYLGTTNSCVCAYQNGRSEVIANGFGIRTTPSCVAFGSQERFIGESAINQAAMNPKNTIRCAKRFIGRHIDDEEIKPILDKLPFKVASKDGNPVFQVDYLGEKKQYTPEEISAMILTSLKKTAEDYLGHEINDAVITVPAYFNNSQRQATIDAGKIAGLNVIRIINEPTAAAIAYGLSNSRDIDESILVYDFGGGTFDVTILKICNYEFNVLATGGDTNLGGEDIDSVILTYFIEEIKRLHGIDIKNNPKALRRLTSACERTKIFLSSTNEQKIEVISIVEGVDFISTLSVPKFNDLCDNIFKSTISTLEKTLKESRLDKNQIDKIILVGGSTRIPKIQKMVSEFFGGKDLEKTINPDEAVAYGASIQASILSNEFRVDRKITVHDVNPLSLGVKVYGGIMSTILEKNTILPNISKGNYTTVYDDQTSIKFSIYEGERKMITDNYLLGEFLLDGITPEPRRHADIQVTFDLCENGILKVEALDLKSKKSKNIKITNNKGRLSSDEIERMIEESERMKSEDEMQARKILAKNELEYSLLDIKKVEKRINTQIGYDNKKKSFISNTIKTTESVLRNFENYTKEYFEEKKADLDLLIKESEC</sequence>
<dbReference type="GO" id="GO:0005524">
    <property type="term" value="F:ATP binding"/>
    <property type="evidence" value="ECO:0007669"/>
    <property type="project" value="UniProtKB-KW"/>
</dbReference>
<dbReference type="EMBL" id="LSSN01005859">
    <property type="protein sequence ID" value="OMJ08191.1"/>
    <property type="molecule type" value="Genomic_DNA"/>
</dbReference>
<dbReference type="Gene3D" id="2.60.34.10">
    <property type="entry name" value="Substrate Binding Domain Of DNAk, Chain A, domain 1"/>
    <property type="match status" value="1"/>
</dbReference>
<dbReference type="FunFam" id="3.30.30.30:FF:000002">
    <property type="entry name" value="Heat shock 70 kDa protein 4"/>
    <property type="match status" value="1"/>
</dbReference>
<dbReference type="Proteomes" id="UP000187283">
    <property type="component" value="Unassembled WGS sequence"/>
</dbReference>
<keyword evidence="3 4" id="KW-0067">ATP-binding</keyword>
<dbReference type="OrthoDB" id="2401965at2759"/>
<keyword evidence="2 4" id="KW-0547">Nucleotide-binding</keyword>
<gene>
    <name evidence="5" type="ORF">AYI70_g11703</name>
</gene>
<dbReference type="PROSITE" id="PS01036">
    <property type="entry name" value="HSP70_3"/>
    <property type="match status" value="1"/>
</dbReference>
<dbReference type="PROSITE" id="PS00329">
    <property type="entry name" value="HSP70_2"/>
    <property type="match status" value="1"/>
</dbReference>
<name>A0A1R1X0N8_9FUNG</name>
<comment type="caution">
    <text evidence="5">The sequence shown here is derived from an EMBL/GenBank/DDBJ whole genome shotgun (WGS) entry which is preliminary data.</text>
</comment>
<evidence type="ECO:0000313" key="5">
    <source>
        <dbReference type="EMBL" id="OMJ08191.1"/>
    </source>
</evidence>
<comment type="similarity">
    <text evidence="1 4">Belongs to the heat shock protein 70 family.</text>
</comment>
<dbReference type="PANTHER" id="PTHR19375">
    <property type="entry name" value="HEAT SHOCK PROTEIN 70KDA"/>
    <property type="match status" value="1"/>
</dbReference>
<evidence type="ECO:0000313" key="6">
    <source>
        <dbReference type="Proteomes" id="UP000187283"/>
    </source>
</evidence>
<dbReference type="STRING" id="133412.A0A1R1X0N8"/>